<protein>
    <submittedName>
        <fullName evidence="1">Uncharacterized protein</fullName>
    </submittedName>
</protein>
<name>A0A7C9PGD2_9BURK</name>
<dbReference type="AlphaFoldDB" id="A0A7C9PGD2"/>
<dbReference type="EMBL" id="JAAGOH010000005">
    <property type="protein sequence ID" value="NDY90851.1"/>
    <property type="molecule type" value="Genomic_DNA"/>
</dbReference>
<evidence type="ECO:0000313" key="1">
    <source>
        <dbReference type="EMBL" id="NDY90851.1"/>
    </source>
</evidence>
<sequence length="50" mass="5153">MARYLISFDDGAMDPIAAPDLPAVADATHAVVRQAKAARASRVAGRSTLG</sequence>
<proteinExistence type="predicted"/>
<evidence type="ECO:0000313" key="2">
    <source>
        <dbReference type="Proteomes" id="UP000484255"/>
    </source>
</evidence>
<gene>
    <name evidence="1" type="ORF">G3A44_06540</name>
</gene>
<comment type="caution">
    <text evidence="1">The sequence shown here is derived from an EMBL/GenBank/DDBJ whole genome shotgun (WGS) entry which is preliminary data.</text>
</comment>
<dbReference type="Proteomes" id="UP000484255">
    <property type="component" value="Unassembled WGS sequence"/>
</dbReference>
<organism evidence="1 2">
    <name type="scientific">Ideonella livida</name>
    <dbReference type="NCBI Taxonomy" id="2707176"/>
    <lineage>
        <taxon>Bacteria</taxon>
        <taxon>Pseudomonadati</taxon>
        <taxon>Pseudomonadota</taxon>
        <taxon>Betaproteobacteria</taxon>
        <taxon>Burkholderiales</taxon>
        <taxon>Sphaerotilaceae</taxon>
        <taxon>Ideonella</taxon>
    </lineage>
</organism>
<reference evidence="1 2" key="1">
    <citation type="submission" date="2020-02" db="EMBL/GenBank/DDBJ databases">
        <title>Ideonella bacterium strain TBM-1.</title>
        <authorList>
            <person name="Chen W.-M."/>
        </authorList>
    </citation>
    <scope>NUCLEOTIDE SEQUENCE [LARGE SCALE GENOMIC DNA]</scope>
    <source>
        <strain evidence="1 2">TBM-1</strain>
    </source>
</reference>
<keyword evidence="2" id="KW-1185">Reference proteome</keyword>
<accession>A0A7C9PGD2</accession>
<dbReference type="RefSeq" id="WP_163456530.1">
    <property type="nucleotide sequence ID" value="NZ_JAAGOH010000005.1"/>
</dbReference>